<dbReference type="EMBL" id="LR999453">
    <property type="protein sequence ID" value="CAE5992882.1"/>
    <property type="molecule type" value="Genomic_DNA"/>
</dbReference>
<evidence type="ECO:0000256" key="5">
    <source>
        <dbReference type="ARBA" id="ARBA00023159"/>
    </source>
</evidence>
<feature type="region of interest" description="Disordered" evidence="9">
    <location>
        <begin position="260"/>
        <end position="288"/>
    </location>
</feature>
<dbReference type="SMART" id="SM00380">
    <property type="entry name" value="AP2"/>
    <property type="match status" value="1"/>
</dbReference>
<dbReference type="Pfam" id="PF00847">
    <property type="entry name" value="AP2"/>
    <property type="match status" value="1"/>
</dbReference>
<sequence>MATAKNKGKSIRSLGTNETEKMDEMELEEEEFQFSSGKYKDSGSGSDMWLGEASSTSQRSLRKTRTFDRHNPYLLSSYSTPQPPPTTTCSVSSSSVAFPFSLAPAIQNQQRFLHPNNPSGQRQQQMISFGPQLQVQPYLVQQQQHQQQQHMLQYWRDILKLSPSGRMMMMNMLRQESDLPLTRPPIQPFSATKLYRGVRQRHWGKWVAEIRKPRNRTRLWLGTFDTAEEAAMAYDREAFKLRGETARLNFPELFLNKQESTPVHQKQCETATTSEEASGRREDDSSAALAVGKVSEETGWAEAWFNAIPEEWGPGSPLWDDYHFPISNHKDDHDATQNSSSDTI</sequence>
<keyword evidence="5" id="KW-0010">Activator</keyword>
<evidence type="ECO:0000256" key="2">
    <source>
        <dbReference type="ARBA" id="ARBA00022745"/>
    </source>
</evidence>
<dbReference type="GO" id="GO:0005634">
    <property type="term" value="C:nucleus"/>
    <property type="evidence" value="ECO:0007669"/>
    <property type="project" value="UniProtKB-SubCell"/>
</dbReference>
<dbReference type="PANTHER" id="PTHR31657:SF19">
    <property type="entry name" value="ETHYLENE-RESPONSIVE TRANSCRIPTION FACTOR ERF053"/>
    <property type="match status" value="1"/>
</dbReference>
<dbReference type="InterPro" id="IPR001471">
    <property type="entry name" value="AP2/ERF_dom"/>
</dbReference>
<evidence type="ECO:0000256" key="1">
    <source>
        <dbReference type="ARBA" id="ARBA00004123"/>
    </source>
</evidence>
<comment type="subcellular location">
    <subcellularLocation>
        <location evidence="1">Nucleus</location>
    </subcellularLocation>
</comment>
<dbReference type="GO" id="GO:0009873">
    <property type="term" value="P:ethylene-activated signaling pathway"/>
    <property type="evidence" value="ECO:0007669"/>
    <property type="project" value="UniProtKB-KW"/>
</dbReference>
<feature type="domain" description="AP2/ERF" evidence="10">
    <location>
        <begin position="194"/>
        <end position="251"/>
    </location>
</feature>
<dbReference type="PRINTS" id="PR00367">
    <property type="entry name" value="ETHRSPELEMNT"/>
</dbReference>
<accession>A0A8S2A3C2</accession>
<dbReference type="InterPro" id="IPR051758">
    <property type="entry name" value="ERF/AP2-like"/>
</dbReference>
<dbReference type="InterPro" id="IPR016177">
    <property type="entry name" value="DNA-bd_dom_sf"/>
</dbReference>
<keyword evidence="2" id="KW-0936">Ethylene signaling pathway</keyword>
<keyword evidence="12" id="KW-1185">Reference proteome</keyword>
<dbReference type="AlphaFoldDB" id="A0A8S2A3C2"/>
<feature type="region of interest" description="Disordered" evidence="9">
    <location>
        <begin position="1"/>
        <end position="63"/>
    </location>
</feature>
<keyword evidence="3" id="KW-0805">Transcription regulation</keyword>
<dbReference type="PROSITE" id="PS51032">
    <property type="entry name" value="AP2_ERF"/>
    <property type="match status" value="1"/>
</dbReference>
<dbReference type="CDD" id="cd00018">
    <property type="entry name" value="AP2"/>
    <property type="match status" value="1"/>
</dbReference>
<dbReference type="GO" id="GO:0000976">
    <property type="term" value="F:transcription cis-regulatory region binding"/>
    <property type="evidence" value="ECO:0007669"/>
    <property type="project" value="UniProtKB-ARBA"/>
</dbReference>
<dbReference type="GO" id="GO:0003700">
    <property type="term" value="F:DNA-binding transcription factor activity"/>
    <property type="evidence" value="ECO:0007669"/>
    <property type="project" value="InterPro"/>
</dbReference>
<dbReference type="PANTHER" id="PTHR31657">
    <property type="entry name" value="ETHYLENE-RESPONSIVE TRANSCRIPTION FACTOR ERF061"/>
    <property type="match status" value="1"/>
</dbReference>
<feature type="compositionally biased region" description="Polar residues" evidence="9">
    <location>
        <begin position="260"/>
        <end position="276"/>
    </location>
</feature>
<protein>
    <recommendedName>
        <fullName evidence="10">AP2/ERF domain-containing protein</fullName>
    </recommendedName>
</protein>
<name>A0A8S2A3C2_ARAAE</name>
<evidence type="ECO:0000256" key="7">
    <source>
        <dbReference type="ARBA" id="ARBA00023242"/>
    </source>
</evidence>
<evidence type="ECO:0000313" key="12">
    <source>
        <dbReference type="Proteomes" id="UP000682877"/>
    </source>
</evidence>
<evidence type="ECO:0000313" key="11">
    <source>
        <dbReference type="EMBL" id="CAE5992882.1"/>
    </source>
</evidence>
<dbReference type="FunFam" id="3.30.730.10:FF:000001">
    <property type="entry name" value="Ethylene-responsive transcription factor 2"/>
    <property type="match status" value="1"/>
</dbReference>
<reference evidence="11" key="1">
    <citation type="submission" date="2021-01" db="EMBL/GenBank/DDBJ databases">
        <authorList>
            <person name="Bezrukov I."/>
        </authorList>
    </citation>
    <scope>NUCLEOTIDE SEQUENCE</scope>
</reference>
<evidence type="ECO:0000256" key="3">
    <source>
        <dbReference type="ARBA" id="ARBA00023015"/>
    </source>
</evidence>
<keyword evidence="4" id="KW-0238">DNA-binding</keyword>
<dbReference type="Gene3D" id="3.30.730.10">
    <property type="entry name" value="AP2/ERF domain"/>
    <property type="match status" value="1"/>
</dbReference>
<dbReference type="Proteomes" id="UP000682877">
    <property type="component" value="Chromosome 3"/>
</dbReference>
<keyword evidence="6" id="KW-0804">Transcription</keyword>
<evidence type="ECO:0000259" key="10">
    <source>
        <dbReference type="PROSITE" id="PS51032"/>
    </source>
</evidence>
<dbReference type="InterPro" id="IPR036955">
    <property type="entry name" value="AP2/ERF_dom_sf"/>
</dbReference>
<evidence type="ECO:0000256" key="8">
    <source>
        <dbReference type="ARBA" id="ARBA00024343"/>
    </source>
</evidence>
<evidence type="ECO:0000256" key="6">
    <source>
        <dbReference type="ARBA" id="ARBA00023163"/>
    </source>
</evidence>
<dbReference type="SUPFAM" id="SSF54171">
    <property type="entry name" value="DNA-binding domain"/>
    <property type="match status" value="1"/>
</dbReference>
<proteinExistence type="inferred from homology"/>
<gene>
    <name evidence="11" type="ORF">AARE701A_LOCUS9095</name>
</gene>
<keyword evidence="7" id="KW-0539">Nucleus</keyword>
<feature type="compositionally biased region" description="Basic residues" evidence="9">
    <location>
        <begin position="1"/>
        <end position="10"/>
    </location>
</feature>
<comment type="similarity">
    <text evidence="8">Belongs to the AP2/ERF transcription factor family. ERF subfamily.</text>
</comment>
<organism evidence="11 12">
    <name type="scientific">Arabidopsis arenosa</name>
    <name type="common">Sand rock-cress</name>
    <name type="synonym">Cardaminopsis arenosa</name>
    <dbReference type="NCBI Taxonomy" id="38785"/>
    <lineage>
        <taxon>Eukaryota</taxon>
        <taxon>Viridiplantae</taxon>
        <taxon>Streptophyta</taxon>
        <taxon>Embryophyta</taxon>
        <taxon>Tracheophyta</taxon>
        <taxon>Spermatophyta</taxon>
        <taxon>Magnoliopsida</taxon>
        <taxon>eudicotyledons</taxon>
        <taxon>Gunneridae</taxon>
        <taxon>Pentapetalae</taxon>
        <taxon>rosids</taxon>
        <taxon>malvids</taxon>
        <taxon>Brassicales</taxon>
        <taxon>Brassicaceae</taxon>
        <taxon>Camelineae</taxon>
        <taxon>Arabidopsis</taxon>
    </lineage>
</organism>
<evidence type="ECO:0000256" key="4">
    <source>
        <dbReference type="ARBA" id="ARBA00023125"/>
    </source>
</evidence>
<evidence type="ECO:0000256" key="9">
    <source>
        <dbReference type="SAM" id="MobiDB-lite"/>
    </source>
</evidence>